<dbReference type="Pfam" id="PF13715">
    <property type="entry name" value="CarbopepD_reg_2"/>
    <property type="match status" value="1"/>
</dbReference>
<keyword evidence="8" id="KW-0408">Iron</keyword>
<feature type="signal peptide" evidence="16">
    <location>
        <begin position="1"/>
        <end position="23"/>
    </location>
</feature>
<dbReference type="PROSITE" id="PS52016">
    <property type="entry name" value="TONB_DEPENDENT_REC_3"/>
    <property type="match status" value="1"/>
</dbReference>
<dbReference type="Gene3D" id="2.60.40.1120">
    <property type="entry name" value="Carboxypeptidase-like, regulatory domain"/>
    <property type="match status" value="1"/>
</dbReference>
<keyword evidence="13 14" id="KW-0998">Cell outer membrane</keyword>
<evidence type="ECO:0000256" key="6">
    <source>
        <dbReference type="ARBA" id="ARBA00022692"/>
    </source>
</evidence>
<dbReference type="PANTHER" id="PTHR32552:SF68">
    <property type="entry name" value="FERRICHROME OUTER MEMBRANE TRANSPORTER_PHAGE RECEPTOR"/>
    <property type="match status" value="1"/>
</dbReference>
<dbReference type="EMBL" id="BMKP01000003">
    <property type="protein sequence ID" value="GGF06904.1"/>
    <property type="molecule type" value="Genomic_DNA"/>
</dbReference>
<dbReference type="SUPFAM" id="SSF56935">
    <property type="entry name" value="Porins"/>
    <property type="match status" value="1"/>
</dbReference>
<name>A0ABQ1TYR4_9FLAO</name>
<keyword evidence="20" id="KW-1185">Reference proteome</keyword>
<evidence type="ECO:0000256" key="16">
    <source>
        <dbReference type="SAM" id="SignalP"/>
    </source>
</evidence>
<evidence type="ECO:0000259" key="17">
    <source>
        <dbReference type="Pfam" id="PF00593"/>
    </source>
</evidence>
<accession>A0ABQ1TYR4</accession>
<protein>
    <submittedName>
        <fullName evidence="19">Ferrichrome-iron receptor</fullName>
    </submittedName>
</protein>
<dbReference type="InterPro" id="IPR036942">
    <property type="entry name" value="Beta-barrel_TonB_sf"/>
</dbReference>
<dbReference type="CDD" id="cd01347">
    <property type="entry name" value="ligand_gated_channel"/>
    <property type="match status" value="1"/>
</dbReference>
<evidence type="ECO:0000256" key="11">
    <source>
        <dbReference type="ARBA" id="ARBA00023136"/>
    </source>
</evidence>
<proteinExistence type="inferred from homology"/>
<dbReference type="InterPro" id="IPR039426">
    <property type="entry name" value="TonB-dep_rcpt-like"/>
</dbReference>
<comment type="caution">
    <text evidence="19">The sequence shown here is derived from an EMBL/GenBank/DDBJ whole genome shotgun (WGS) entry which is preliminary data.</text>
</comment>
<dbReference type="Pfam" id="PF07715">
    <property type="entry name" value="Plug"/>
    <property type="match status" value="1"/>
</dbReference>
<dbReference type="NCBIfam" id="TIGR01783">
    <property type="entry name" value="TonB-siderophor"/>
    <property type="match status" value="1"/>
</dbReference>
<dbReference type="PANTHER" id="PTHR32552">
    <property type="entry name" value="FERRICHROME IRON RECEPTOR-RELATED"/>
    <property type="match status" value="1"/>
</dbReference>
<evidence type="ECO:0000313" key="19">
    <source>
        <dbReference type="EMBL" id="GGF06904.1"/>
    </source>
</evidence>
<keyword evidence="3 14" id="KW-0813">Transport</keyword>
<keyword evidence="10 15" id="KW-0798">TonB box</keyword>
<evidence type="ECO:0000256" key="14">
    <source>
        <dbReference type="PROSITE-ProRule" id="PRU01360"/>
    </source>
</evidence>
<dbReference type="InterPro" id="IPR010105">
    <property type="entry name" value="TonB_sidphr_rcpt"/>
</dbReference>
<evidence type="ECO:0000256" key="9">
    <source>
        <dbReference type="ARBA" id="ARBA00023065"/>
    </source>
</evidence>
<dbReference type="InterPro" id="IPR000531">
    <property type="entry name" value="Beta-barrel_TonB"/>
</dbReference>
<dbReference type="Gene3D" id="2.170.130.10">
    <property type="entry name" value="TonB-dependent receptor, plug domain"/>
    <property type="match status" value="1"/>
</dbReference>
<evidence type="ECO:0000256" key="2">
    <source>
        <dbReference type="ARBA" id="ARBA00009810"/>
    </source>
</evidence>
<dbReference type="Pfam" id="PF00593">
    <property type="entry name" value="TonB_dep_Rec_b-barrel"/>
    <property type="match status" value="1"/>
</dbReference>
<dbReference type="InterPro" id="IPR008969">
    <property type="entry name" value="CarboxyPept-like_regulatory"/>
</dbReference>
<keyword evidence="11 14" id="KW-0472">Membrane</keyword>
<comment type="subcellular location">
    <subcellularLocation>
        <location evidence="1 14">Cell outer membrane</location>
        <topology evidence="1 14">Multi-pass membrane protein</topology>
    </subcellularLocation>
</comment>
<evidence type="ECO:0000256" key="13">
    <source>
        <dbReference type="ARBA" id="ARBA00023237"/>
    </source>
</evidence>
<evidence type="ECO:0000256" key="12">
    <source>
        <dbReference type="ARBA" id="ARBA00023170"/>
    </source>
</evidence>
<evidence type="ECO:0000256" key="8">
    <source>
        <dbReference type="ARBA" id="ARBA00023004"/>
    </source>
</evidence>
<feature type="domain" description="TonB-dependent receptor plug" evidence="18">
    <location>
        <begin position="135"/>
        <end position="232"/>
    </location>
</feature>
<keyword evidence="4 14" id="KW-1134">Transmembrane beta strand</keyword>
<dbReference type="RefSeq" id="WP_163394068.1">
    <property type="nucleotide sequence ID" value="NZ_BMKP01000003.1"/>
</dbReference>
<gene>
    <name evidence="19" type="ORF">GCM10011518_15240</name>
</gene>
<comment type="similarity">
    <text evidence="2 14 15">Belongs to the TonB-dependent receptor family.</text>
</comment>
<dbReference type="SUPFAM" id="SSF49464">
    <property type="entry name" value="Carboxypeptidase regulatory domain-like"/>
    <property type="match status" value="1"/>
</dbReference>
<keyword evidence="12 19" id="KW-0675">Receptor</keyword>
<evidence type="ECO:0000256" key="1">
    <source>
        <dbReference type="ARBA" id="ARBA00004571"/>
    </source>
</evidence>
<dbReference type="InterPro" id="IPR037066">
    <property type="entry name" value="Plug_dom_sf"/>
</dbReference>
<keyword evidence="7 16" id="KW-0732">Signal</keyword>
<dbReference type="Proteomes" id="UP000655016">
    <property type="component" value="Unassembled WGS sequence"/>
</dbReference>
<feature type="chain" id="PRO_5046376978" evidence="16">
    <location>
        <begin position="24"/>
        <end position="781"/>
    </location>
</feature>
<reference evidence="20" key="1">
    <citation type="journal article" date="2019" name="Int. J. Syst. Evol. Microbiol.">
        <title>The Global Catalogue of Microorganisms (GCM) 10K type strain sequencing project: providing services to taxonomists for standard genome sequencing and annotation.</title>
        <authorList>
            <consortium name="The Broad Institute Genomics Platform"/>
            <consortium name="The Broad Institute Genome Sequencing Center for Infectious Disease"/>
            <person name="Wu L."/>
            <person name="Ma J."/>
        </authorList>
    </citation>
    <scope>NUCLEOTIDE SEQUENCE [LARGE SCALE GENOMIC DNA]</scope>
    <source>
        <strain evidence="20">CGMCC 1.16060</strain>
    </source>
</reference>
<evidence type="ECO:0000313" key="20">
    <source>
        <dbReference type="Proteomes" id="UP000655016"/>
    </source>
</evidence>
<evidence type="ECO:0000256" key="7">
    <source>
        <dbReference type="ARBA" id="ARBA00022729"/>
    </source>
</evidence>
<organism evidence="19 20">
    <name type="scientific">Flavobacterium limi</name>
    <dbReference type="NCBI Taxonomy" id="2045105"/>
    <lineage>
        <taxon>Bacteria</taxon>
        <taxon>Pseudomonadati</taxon>
        <taxon>Bacteroidota</taxon>
        <taxon>Flavobacteriia</taxon>
        <taxon>Flavobacteriales</taxon>
        <taxon>Flavobacteriaceae</taxon>
        <taxon>Flavobacterium</taxon>
    </lineage>
</organism>
<evidence type="ECO:0000256" key="15">
    <source>
        <dbReference type="RuleBase" id="RU003357"/>
    </source>
</evidence>
<evidence type="ECO:0000256" key="4">
    <source>
        <dbReference type="ARBA" id="ARBA00022452"/>
    </source>
</evidence>
<feature type="domain" description="TonB-dependent receptor-like beta-barrel" evidence="17">
    <location>
        <begin position="309"/>
        <end position="750"/>
    </location>
</feature>
<evidence type="ECO:0000256" key="10">
    <source>
        <dbReference type="ARBA" id="ARBA00023077"/>
    </source>
</evidence>
<evidence type="ECO:0000256" key="3">
    <source>
        <dbReference type="ARBA" id="ARBA00022448"/>
    </source>
</evidence>
<keyword evidence="5" id="KW-0410">Iron transport</keyword>
<sequence length="781" mass="87255">MKNKLFLSTIFCLLSAIMFSQTAGISGKVKTIHENSSEFVNIKIKGTSLSTNTDSNGEYTIKNLQTGSATLVISAIGCQTQEIAVELKENEITIVPDIFLVEATHELQSVEVTGRKKSSYKNDHTFSATKLEMRVIDVPQSISFVTKELIQDQQALRLKDVGKNVAGVNEFSTYDDITIRGFRNNDSNGRLINGLRGVNSFWTSPLLVNIERVEYIKGPASAVFANSSPGGTINMITKKPLDETRQAIQFTTGSFNTFRTTADFTGAVNEDKSLLYRLNLGYENADTFRDQISNKSIVIAPSISFIPKEGTRFNADLVYTNLDTKLDRGRTIVQGTTDLFATPIGFNIAQPNDYLKSKTLALTLSFSQVINKYLTFNASYLKVRYDEELNEHGFNGYITPTLISMYFNDRKTIQHGNNLSTYFSSKFETGVLEHQLVAGYDYINGEINQYQRDAENETGNVKNFDLLNPTYFIRDIDKYNYNEPTSQLTNYYTNGIYLQDLIKYKRLQLLLSLRQEFYTFPENASAGITNGKKSEKALLPKVGLTYSITDNINAYATFATGFEAQNASTVGNSNAGGPFDPMTSNLFEVGSKGEFFNRKLFIGTAIYQITKNNILVSANDASNPDLLEQRGQERARGFEVEAVGKINNNLSINLSYAYNNAIITESVKGDINNQVGLTKENAPKHISGSWIKYSFNEGKIKGLGLAIGHSQVSERETFVRTLQLPSYVVFNTAAYYKVDRFTIGVNFNNIFDKKYLVGGYNYQRNFTGAPSNFLVNVGYTF</sequence>
<keyword evidence="6 14" id="KW-0812">Transmembrane</keyword>
<keyword evidence="9" id="KW-0406">Ion transport</keyword>
<evidence type="ECO:0000256" key="5">
    <source>
        <dbReference type="ARBA" id="ARBA00022496"/>
    </source>
</evidence>
<evidence type="ECO:0000259" key="18">
    <source>
        <dbReference type="Pfam" id="PF07715"/>
    </source>
</evidence>
<dbReference type="Gene3D" id="2.40.170.20">
    <property type="entry name" value="TonB-dependent receptor, beta-barrel domain"/>
    <property type="match status" value="1"/>
</dbReference>
<dbReference type="InterPro" id="IPR012910">
    <property type="entry name" value="Plug_dom"/>
</dbReference>